<dbReference type="InterPro" id="IPR046341">
    <property type="entry name" value="SET_dom_sf"/>
</dbReference>
<dbReference type="Pfam" id="PF21549">
    <property type="entry name" value="PRDM2_PR"/>
    <property type="match status" value="1"/>
</dbReference>
<dbReference type="SUPFAM" id="SSF82199">
    <property type="entry name" value="SET domain"/>
    <property type="match status" value="1"/>
</dbReference>
<sequence>MVTRSKALCLLCSLQLYDSQRRPTGVVDAWDASRSNWMRFVNCSRHSLEQNLLAFQYQGEIYYRTMRIIPRHSELLVYYGSEFAHRLGVDVRRYNAPHAASGKDLHTYIHMLMTVIPEGVVRGDS</sequence>
<comment type="caution">
    <text evidence="2">The sequence shown here is derived from an EMBL/GenBank/DDBJ whole genome shotgun (WGS) entry which is preliminary data.</text>
</comment>
<proteinExistence type="predicted"/>
<dbReference type="Proteomes" id="UP000823941">
    <property type="component" value="Chromosome 2"/>
</dbReference>
<gene>
    <name evidence="2" type="ORF">JYU34_000972</name>
</gene>
<dbReference type="EMBL" id="JAHIBW010000002">
    <property type="protein sequence ID" value="KAG7312650.1"/>
    <property type="molecule type" value="Genomic_DNA"/>
</dbReference>
<accession>A0ABQ7R5R9</accession>
<keyword evidence="3" id="KW-1185">Reference proteome</keyword>
<feature type="domain" description="SET" evidence="1">
    <location>
        <begin position="1"/>
        <end position="80"/>
    </location>
</feature>
<name>A0ABQ7R5R9_PLUXY</name>
<reference evidence="2 3" key="1">
    <citation type="submission" date="2021-06" db="EMBL/GenBank/DDBJ databases">
        <title>A haploid diamondback moth (Plutella xylostella L.) genome assembly resolves 31 chromosomes and identifies a diamide resistance mutation.</title>
        <authorList>
            <person name="Ward C.M."/>
            <person name="Perry K.D."/>
            <person name="Baker G."/>
            <person name="Powis K."/>
            <person name="Heckel D.G."/>
            <person name="Baxter S.W."/>
        </authorList>
    </citation>
    <scope>NUCLEOTIDE SEQUENCE [LARGE SCALE GENOMIC DNA]</scope>
    <source>
        <strain evidence="2 3">LV</strain>
        <tissue evidence="2">Single pupa</tissue>
    </source>
</reference>
<evidence type="ECO:0000313" key="3">
    <source>
        <dbReference type="Proteomes" id="UP000823941"/>
    </source>
</evidence>
<protein>
    <recommendedName>
        <fullName evidence="1">SET domain-containing protein</fullName>
    </recommendedName>
</protein>
<evidence type="ECO:0000259" key="1">
    <source>
        <dbReference type="PROSITE" id="PS50280"/>
    </source>
</evidence>
<dbReference type="PROSITE" id="PS50280">
    <property type="entry name" value="SET"/>
    <property type="match status" value="1"/>
</dbReference>
<dbReference type="InterPro" id="IPR001214">
    <property type="entry name" value="SET_dom"/>
</dbReference>
<organism evidence="2 3">
    <name type="scientific">Plutella xylostella</name>
    <name type="common">Diamondback moth</name>
    <name type="synonym">Plutella maculipennis</name>
    <dbReference type="NCBI Taxonomy" id="51655"/>
    <lineage>
        <taxon>Eukaryota</taxon>
        <taxon>Metazoa</taxon>
        <taxon>Ecdysozoa</taxon>
        <taxon>Arthropoda</taxon>
        <taxon>Hexapoda</taxon>
        <taxon>Insecta</taxon>
        <taxon>Pterygota</taxon>
        <taxon>Neoptera</taxon>
        <taxon>Endopterygota</taxon>
        <taxon>Lepidoptera</taxon>
        <taxon>Glossata</taxon>
        <taxon>Ditrysia</taxon>
        <taxon>Yponomeutoidea</taxon>
        <taxon>Plutellidae</taxon>
        <taxon>Plutella</taxon>
    </lineage>
</organism>
<evidence type="ECO:0000313" key="2">
    <source>
        <dbReference type="EMBL" id="KAG7312650.1"/>
    </source>
</evidence>
<dbReference type="Gene3D" id="2.170.270.10">
    <property type="entry name" value="SET domain"/>
    <property type="match status" value="1"/>
</dbReference>